<organism evidence="3 4">
    <name type="scientific">Zingiber officinale</name>
    <name type="common">Ginger</name>
    <name type="synonym">Amomum zingiber</name>
    <dbReference type="NCBI Taxonomy" id="94328"/>
    <lineage>
        <taxon>Eukaryota</taxon>
        <taxon>Viridiplantae</taxon>
        <taxon>Streptophyta</taxon>
        <taxon>Embryophyta</taxon>
        <taxon>Tracheophyta</taxon>
        <taxon>Spermatophyta</taxon>
        <taxon>Magnoliopsida</taxon>
        <taxon>Liliopsida</taxon>
        <taxon>Zingiberales</taxon>
        <taxon>Zingiberaceae</taxon>
        <taxon>Zingiber</taxon>
    </lineage>
</organism>
<dbReference type="AlphaFoldDB" id="A0A8J5KJR1"/>
<evidence type="ECO:0008006" key="5">
    <source>
        <dbReference type="Google" id="ProtNLM"/>
    </source>
</evidence>
<gene>
    <name evidence="3" type="ORF">ZIOFF_054753</name>
</gene>
<keyword evidence="4" id="KW-1185">Reference proteome</keyword>
<dbReference type="PANTHER" id="PTHR33640">
    <property type="entry name" value="TRANSMEMBRANE PROTEIN"/>
    <property type="match status" value="1"/>
</dbReference>
<evidence type="ECO:0000256" key="1">
    <source>
        <dbReference type="SAM" id="MobiDB-lite"/>
    </source>
</evidence>
<keyword evidence="2" id="KW-0812">Transmembrane</keyword>
<dbReference type="Proteomes" id="UP000734854">
    <property type="component" value="Unassembled WGS sequence"/>
</dbReference>
<keyword evidence="2" id="KW-0472">Membrane</keyword>
<comment type="caution">
    <text evidence="3">The sequence shown here is derived from an EMBL/GenBank/DDBJ whole genome shotgun (WGS) entry which is preliminary data.</text>
</comment>
<sequence length="236" mass="26539">MWKGREEKETAMRRHRWLRQIGILLRCFEAASAVLLLSWSSDRAPAAARLTADFFRRLAAILLSPRFVFLIGNAIVLLLFSKSHQRYSSHSLSASAADIYQEFLESRGSGGHLPCSQAPSSSPHEEAIYDDKEVCIETPAYQRSRSERTRRRRGARPGLRRAATDLGLAKGTKLVQDHEDEKAAEASDAEEFRRVVEAFIAKQTRFLREEECSAAVSLSPTPTLSEHHKAVSLFNN</sequence>
<protein>
    <recommendedName>
        <fullName evidence="5">DUF4408 domain-containing protein</fullName>
    </recommendedName>
</protein>
<evidence type="ECO:0000313" key="3">
    <source>
        <dbReference type="EMBL" id="KAG6486183.1"/>
    </source>
</evidence>
<dbReference type="OrthoDB" id="1095087at2759"/>
<evidence type="ECO:0000313" key="4">
    <source>
        <dbReference type="Proteomes" id="UP000734854"/>
    </source>
</evidence>
<feature type="compositionally biased region" description="Basic residues" evidence="1">
    <location>
        <begin position="148"/>
        <end position="159"/>
    </location>
</feature>
<name>A0A8J5KJR1_ZINOF</name>
<feature type="transmembrane region" description="Helical" evidence="2">
    <location>
        <begin position="59"/>
        <end position="80"/>
    </location>
</feature>
<dbReference type="EMBL" id="JACMSC010000015">
    <property type="protein sequence ID" value="KAG6486183.1"/>
    <property type="molecule type" value="Genomic_DNA"/>
</dbReference>
<feature type="region of interest" description="Disordered" evidence="1">
    <location>
        <begin position="140"/>
        <end position="160"/>
    </location>
</feature>
<dbReference type="PANTHER" id="PTHR33640:SF8">
    <property type="entry name" value="TRANSMEMBRANE PROTEIN"/>
    <property type="match status" value="1"/>
</dbReference>
<keyword evidence="2" id="KW-1133">Transmembrane helix</keyword>
<accession>A0A8J5KJR1</accession>
<reference evidence="3 4" key="1">
    <citation type="submission" date="2020-08" db="EMBL/GenBank/DDBJ databases">
        <title>Plant Genome Project.</title>
        <authorList>
            <person name="Zhang R.-G."/>
        </authorList>
    </citation>
    <scope>NUCLEOTIDE SEQUENCE [LARGE SCALE GENOMIC DNA]</scope>
    <source>
        <tissue evidence="3">Rhizome</tissue>
    </source>
</reference>
<proteinExistence type="predicted"/>
<evidence type="ECO:0000256" key="2">
    <source>
        <dbReference type="SAM" id="Phobius"/>
    </source>
</evidence>
<feature type="transmembrane region" description="Helical" evidence="2">
    <location>
        <begin position="21"/>
        <end position="39"/>
    </location>
</feature>